<evidence type="ECO:0000313" key="2">
    <source>
        <dbReference type="Proteomes" id="UP000807785"/>
    </source>
</evidence>
<evidence type="ECO:0000313" key="1">
    <source>
        <dbReference type="EMBL" id="MBK6974415.1"/>
    </source>
</evidence>
<gene>
    <name evidence="1" type="ORF">IPH26_16200</name>
</gene>
<sequence>MSAAAILQYLKINGQKLDSEIAADTGISLPTVRAVLSHLSAQGEISSCAVTRYTDGHPIEGRLCRIAGSIPPKAPGRKPGAKT</sequence>
<organism evidence="1 2">
    <name type="scientific">Candidatus Methylophosphatis roskildensis</name>
    <dbReference type="NCBI Taxonomy" id="2899263"/>
    <lineage>
        <taxon>Bacteria</taxon>
        <taxon>Pseudomonadati</taxon>
        <taxon>Pseudomonadota</taxon>
        <taxon>Betaproteobacteria</taxon>
        <taxon>Nitrosomonadales</taxon>
        <taxon>Sterolibacteriaceae</taxon>
        <taxon>Candidatus Methylophosphatis</taxon>
    </lineage>
</organism>
<dbReference type="Proteomes" id="UP000807785">
    <property type="component" value="Unassembled WGS sequence"/>
</dbReference>
<accession>A0A9D7E0Q8</accession>
<comment type="caution">
    <text evidence="1">The sequence shown here is derived from an EMBL/GenBank/DDBJ whole genome shotgun (WGS) entry which is preliminary data.</text>
</comment>
<dbReference type="InterPro" id="IPR036390">
    <property type="entry name" value="WH_DNA-bd_sf"/>
</dbReference>
<dbReference type="AlphaFoldDB" id="A0A9D7E0Q8"/>
<dbReference type="EMBL" id="JADJEV010000004">
    <property type="protein sequence ID" value="MBK6974415.1"/>
    <property type="molecule type" value="Genomic_DNA"/>
</dbReference>
<dbReference type="SUPFAM" id="SSF46785">
    <property type="entry name" value="Winged helix' DNA-binding domain"/>
    <property type="match status" value="1"/>
</dbReference>
<reference evidence="1" key="1">
    <citation type="submission" date="2020-10" db="EMBL/GenBank/DDBJ databases">
        <title>Connecting structure to function with the recovery of over 1000 high-quality activated sludge metagenome-assembled genomes encoding full-length rRNA genes using long-read sequencing.</title>
        <authorList>
            <person name="Singleton C.M."/>
            <person name="Petriglieri F."/>
            <person name="Kristensen J.M."/>
            <person name="Kirkegaard R.H."/>
            <person name="Michaelsen T.Y."/>
            <person name="Andersen M.H."/>
            <person name="Karst S.M."/>
            <person name="Dueholm M.S."/>
            <person name="Nielsen P.H."/>
            <person name="Albertsen M."/>
        </authorList>
    </citation>
    <scope>NUCLEOTIDE SEQUENCE</scope>
    <source>
        <strain evidence="1">Bjer_18-Q3-R1-45_BAT3C.347</strain>
    </source>
</reference>
<protein>
    <submittedName>
        <fullName evidence="1">ArsR family transcriptional regulator</fullName>
    </submittedName>
</protein>
<name>A0A9D7E0Q8_9PROT</name>
<proteinExistence type="predicted"/>